<comment type="similarity">
    <text evidence="2">Belongs to the major facilitator superfamily. TCR/Tet family.</text>
</comment>
<keyword evidence="10" id="KW-1185">Reference proteome</keyword>
<dbReference type="InterPro" id="IPR036259">
    <property type="entry name" value="MFS_trans_sf"/>
</dbReference>
<evidence type="ECO:0000256" key="5">
    <source>
        <dbReference type="ARBA" id="ARBA00022989"/>
    </source>
</evidence>
<keyword evidence="3" id="KW-0813">Transport</keyword>
<feature type="transmembrane region" description="Helical" evidence="7">
    <location>
        <begin position="46"/>
        <end position="64"/>
    </location>
</feature>
<dbReference type="PANTHER" id="PTHR23504:SF115">
    <property type="entry name" value="MULTIDRUG RESISTANCE PROTEIN 2"/>
    <property type="match status" value="1"/>
</dbReference>
<dbReference type="PROSITE" id="PS50850">
    <property type="entry name" value="MFS"/>
    <property type="match status" value="1"/>
</dbReference>
<feature type="transmembrane region" description="Helical" evidence="7">
    <location>
        <begin position="164"/>
        <end position="184"/>
    </location>
</feature>
<feature type="domain" description="Major facilitator superfamily (MFS) profile" evidence="8">
    <location>
        <begin position="11"/>
        <end position="395"/>
    </location>
</feature>
<organism evidence="9 10">
    <name type="scientific">Fictibacillus barbaricus</name>
    <dbReference type="NCBI Taxonomy" id="182136"/>
    <lineage>
        <taxon>Bacteria</taxon>
        <taxon>Bacillati</taxon>
        <taxon>Bacillota</taxon>
        <taxon>Bacilli</taxon>
        <taxon>Bacillales</taxon>
        <taxon>Fictibacillaceae</taxon>
        <taxon>Fictibacillus</taxon>
    </lineage>
</organism>
<feature type="transmembrane region" description="Helical" evidence="7">
    <location>
        <begin position="12"/>
        <end position="34"/>
    </location>
</feature>
<reference evidence="9 10" key="1">
    <citation type="submission" date="2021-01" db="EMBL/GenBank/DDBJ databases">
        <title>Genome Sequencing of Type Strains.</title>
        <authorList>
            <person name="Lemaire J.F."/>
            <person name="Inderbitzin P."/>
            <person name="Collins S.B."/>
            <person name="Wespe N."/>
            <person name="Knight-Connoni V."/>
        </authorList>
    </citation>
    <scope>NUCLEOTIDE SEQUENCE [LARGE SCALE GENOMIC DNA]</scope>
    <source>
        <strain evidence="9 10">DSM 14730</strain>
    </source>
</reference>
<evidence type="ECO:0000313" key="9">
    <source>
        <dbReference type="EMBL" id="MBN3544139.1"/>
    </source>
</evidence>
<feature type="transmembrane region" description="Helical" evidence="7">
    <location>
        <begin position="254"/>
        <end position="277"/>
    </location>
</feature>
<dbReference type="PROSITE" id="PS00216">
    <property type="entry name" value="SUGAR_TRANSPORT_1"/>
    <property type="match status" value="1"/>
</dbReference>
<dbReference type="SUPFAM" id="SSF103473">
    <property type="entry name" value="MFS general substrate transporter"/>
    <property type="match status" value="1"/>
</dbReference>
<keyword evidence="6 7" id="KW-0472">Membrane</keyword>
<evidence type="ECO:0000313" key="10">
    <source>
        <dbReference type="Proteomes" id="UP001319060"/>
    </source>
</evidence>
<dbReference type="Proteomes" id="UP001319060">
    <property type="component" value="Unassembled WGS sequence"/>
</dbReference>
<evidence type="ECO:0000256" key="1">
    <source>
        <dbReference type="ARBA" id="ARBA00004651"/>
    </source>
</evidence>
<comment type="caution">
    <text evidence="9">The sequence shown here is derived from an EMBL/GenBank/DDBJ whole genome shotgun (WGS) entry which is preliminary data.</text>
</comment>
<feature type="transmembrane region" description="Helical" evidence="7">
    <location>
        <begin position="136"/>
        <end position="158"/>
    </location>
</feature>
<evidence type="ECO:0000256" key="7">
    <source>
        <dbReference type="SAM" id="Phobius"/>
    </source>
</evidence>
<gene>
    <name evidence="9" type="ORF">JYA64_02390</name>
</gene>
<feature type="transmembrane region" description="Helical" evidence="7">
    <location>
        <begin position="102"/>
        <end position="124"/>
    </location>
</feature>
<accession>A0ABS2Z7U4</accession>
<feature type="transmembrane region" description="Helical" evidence="7">
    <location>
        <begin position="284"/>
        <end position="302"/>
    </location>
</feature>
<dbReference type="EMBL" id="JAFHKS010000040">
    <property type="protein sequence ID" value="MBN3544139.1"/>
    <property type="molecule type" value="Genomic_DNA"/>
</dbReference>
<name>A0ABS2Z7U4_9BACL</name>
<dbReference type="InterPro" id="IPR020846">
    <property type="entry name" value="MFS_dom"/>
</dbReference>
<evidence type="ECO:0000256" key="2">
    <source>
        <dbReference type="ARBA" id="ARBA00007520"/>
    </source>
</evidence>
<dbReference type="Pfam" id="PF07690">
    <property type="entry name" value="MFS_1"/>
    <property type="match status" value="1"/>
</dbReference>
<feature type="transmembrane region" description="Helical" evidence="7">
    <location>
        <begin position="218"/>
        <end position="242"/>
    </location>
</feature>
<sequence>MRSKYLMKQSRFFLLMFNMFIAMMGFGLIFPILPDFLKEFNAGGQTAGYLVAAFGLTQFIFSPIAGRMSDKYGRKIMIIVGLLLFAISNFIFALAGHVSLLFISRLIIGIGAAAMIPSMLAYVADITTAENRGKGLSLMAASMSLGFAIGPGFGGFLAEFGLRTPLYVSAVVAAIAVISSMVLLPESLTKEKQLSAKEANRNMESVIIQFGRSIRAPYFILLVLVFSMTFGLANFEAIFPMFVDEKYNYTTREISIMITVGALIGSFIQMTLMGTLFKHFGEKSLINLTLLLSALSLILMLFSGNFYYILVLTVLFFSFTSMMRPAINTLLSKSVGEAEQGFVAGMNNAYMSLGNIFGPAVAGTLYGFSINAPNVFGAAVLVFSLYLSFSGKRSPITISKKLDS</sequence>
<dbReference type="CDD" id="cd17325">
    <property type="entry name" value="MFS_MdtG_SLC18_like"/>
    <property type="match status" value="1"/>
</dbReference>
<keyword evidence="5 7" id="KW-1133">Transmembrane helix</keyword>
<feature type="transmembrane region" description="Helical" evidence="7">
    <location>
        <begin position="76"/>
        <end position="96"/>
    </location>
</feature>
<protein>
    <submittedName>
        <fullName evidence="9">MFS transporter</fullName>
    </submittedName>
</protein>
<evidence type="ECO:0000256" key="6">
    <source>
        <dbReference type="ARBA" id="ARBA00023136"/>
    </source>
</evidence>
<evidence type="ECO:0000259" key="8">
    <source>
        <dbReference type="PROSITE" id="PS50850"/>
    </source>
</evidence>
<evidence type="ECO:0000256" key="4">
    <source>
        <dbReference type="ARBA" id="ARBA00022692"/>
    </source>
</evidence>
<dbReference type="InterPro" id="IPR005829">
    <property type="entry name" value="Sugar_transporter_CS"/>
</dbReference>
<dbReference type="Gene3D" id="1.20.1250.20">
    <property type="entry name" value="MFS general substrate transporter like domains"/>
    <property type="match status" value="1"/>
</dbReference>
<proteinExistence type="inferred from homology"/>
<keyword evidence="4 7" id="KW-0812">Transmembrane</keyword>
<dbReference type="InterPro" id="IPR001958">
    <property type="entry name" value="Tet-R_TetA/multi-R_MdtG-like"/>
</dbReference>
<dbReference type="PRINTS" id="PR01035">
    <property type="entry name" value="TCRTETA"/>
</dbReference>
<dbReference type="RefSeq" id="WP_188404299.1">
    <property type="nucleotide sequence ID" value="NZ_BMCE01000004.1"/>
</dbReference>
<comment type="subcellular location">
    <subcellularLocation>
        <location evidence="1">Cell membrane</location>
        <topology evidence="1">Multi-pass membrane protein</topology>
    </subcellularLocation>
</comment>
<evidence type="ECO:0000256" key="3">
    <source>
        <dbReference type="ARBA" id="ARBA00022448"/>
    </source>
</evidence>
<dbReference type="InterPro" id="IPR011701">
    <property type="entry name" value="MFS"/>
</dbReference>
<dbReference type="PANTHER" id="PTHR23504">
    <property type="entry name" value="MAJOR FACILITATOR SUPERFAMILY DOMAIN-CONTAINING PROTEIN 10"/>
    <property type="match status" value="1"/>
</dbReference>
<feature type="transmembrane region" description="Helical" evidence="7">
    <location>
        <begin position="374"/>
        <end position="391"/>
    </location>
</feature>